<reference evidence="2 3" key="1">
    <citation type="submission" date="2020-08" db="EMBL/GenBank/DDBJ databases">
        <title>Genomic Encyclopedia of Type Strains, Phase IV (KMG-IV): sequencing the most valuable type-strain genomes for metagenomic binning, comparative biology and taxonomic classification.</title>
        <authorList>
            <person name="Goeker M."/>
        </authorList>
    </citation>
    <scope>NUCLEOTIDE SEQUENCE [LARGE SCALE GENOMIC DNA]</scope>
    <source>
        <strain evidence="2 3">DSM 19371</strain>
    </source>
</reference>
<gene>
    <name evidence="2" type="ORF">GGQ90_003510</name>
</gene>
<keyword evidence="3" id="KW-1185">Reference proteome</keyword>
<protein>
    <submittedName>
        <fullName evidence="2">Uncharacterized protein</fullName>
    </submittedName>
</protein>
<dbReference type="Proteomes" id="UP000590524">
    <property type="component" value="Unassembled WGS sequence"/>
</dbReference>
<comment type="caution">
    <text evidence="2">The sequence shown here is derived from an EMBL/GenBank/DDBJ whole genome shotgun (WGS) entry which is preliminary data.</text>
</comment>
<dbReference type="RefSeq" id="WP_188083219.1">
    <property type="nucleotide sequence ID" value="NZ_JACIEU010000014.1"/>
</dbReference>
<dbReference type="AlphaFoldDB" id="A0A7W6LSL5"/>
<dbReference type="EMBL" id="JACIEU010000014">
    <property type="protein sequence ID" value="MBB4149718.1"/>
    <property type="molecule type" value="Genomic_DNA"/>
</dbReference>
<name>A0A7W6LSL5_9SPHN</name>
<organism evidence="2 3">
    <name type="scientific">Sphingobium scionense</name>
    <dbReference type="NCBI Taxonomy" id="1404341"/>
    <lineage>
        <taxon>Bacteria</taxon>
        <taxon>Pseudomonadati</taxon>
        <taxon>Pseudomonadota</taxon>
        <taxon>Alphaproteobacteria</taxon>
        <taxon>Sphingomonadales</taxon>
        <taxon>Sphingomonadaceae</taxon>
        <taxon>Sphingobium</taxon>
    </lineage>
</organism>
<accession>A0A7W6LSL5</accession>
<evidence type="ECO:0000256" key="1">
    <source>
        <dbReference type="SAM" id="MobiDB-lite"/>
    </source>
</evidence>
<sequence length="73" mass="8099">MDAAIRSILPPANLIRRDDVQGCYPALRNAVLTNGRPTWKKRRQNCSKQGIGRSRSPSGNAQRLMADLRPGQV</sequence>
<evidence type="ECO:0000313" key="2">
    <source>
        <dbReference type="EMBL" id="MBB4149718.1"/>
    </source>
</evidence>
<evidence type="ECO:0000313" key="3">
    <source>
        <dbReference type="Proteomes" id="UP000590524"/>
    </source>
</evidence>
<proteinExistence type="predicted"/>
<feature type="region of interest" description="Disordered" evidence="1">
    <location>
        <begin position="39"/>
        <end position="73"/>
    </location>
</feature>